<accession>A0ABN7UQ43</accession>
<sequence>MLLSDECNLYCTDPSEKNGSSYNGYFSVPLETGYKLLLIDLSNNTQYGKHDKHALTFILQFMDSNVYINASSRFTISVFDPENVYLEENISSRFLQSIKKANNYEVLTGQTLRLYLSRNIRKIIIPNWKATMGFQPDYKIIPYLTSRPAVSRTQYDVGMIGIVVMTEFDTTTVETEQSSFGLLGGAWSIAIVIYKLLFGDDAIQPFGLTQKHGYFYEKSQKKITKLLPTFPLVQLPGTSNNIDDENRAEQLEKKISDLELFLRDYVVEVQQLDEIYKNIENAKDS</sequence>
<keyword evidence="3" id="KW-1185">Reference proteome</keyword>
<evidence type="ECO:0000256" key="1">
    <source>
        <dbReference type="SAM" id="Coils"/>
    </source>
</evidence>
<evidence type="ECO:0000313" key="3">
    <source>
        <dbReference type="Proteomes" id="UP000789901"/>
    </source>
</evidence>
<keyword evidence="1" id="KW-0175">Coiled coil</keyword>
<gene>
    <name evidence="2" type="ORF">GMARGA_LOCUS9336</name>
</gene>
<feature type="coiled-coil region" evidence="1">
    <location>
        <begin position="248"/>
        <end position="282"/>
    </location>
</feature>
<organism evidence="2 3">
    <name type="scientific">Gigaspora margarita</name>
    <dbReference type="NCBI Taxonomy" id="4874"/>
    <lineage>
        <taxon>Eukaryota</taxon>
        <taxon>Fungi</taxon>
        <taxon>Fungi incertae sedis</taxon>
        <taxon>Mucoromycota</taxon>
        <taxon>Glomeromycotina</taxon>
        <taxon>Glomeromycetes</taxon>
        <taxon>Diversisporales</taxon>
        <taxon>Gigasporaceae</taxon>
        <taxon>Gigaspora</taxon>
    </lineage>
</organism>
<dbReference type="Proteomes" id="UP000789901">
    <property type="component" value="Unassembled WGS sequence"/>
</dbReference>
<reference evidence="2 3" key="1">
    <citation type="submission" date="2021-06" db="EMBL/GenBank/DDBJ databases">
        <authorList>
            <person name="Kallberg Y."/>
            <person name="Tangrot J."/>
            <person name="Rosling A."/>
        </authorList>
    </citation>
    <scope>NUCLEOTIDE SEQUENCE [LARGE SCALE GENOMIC DNA]</scope>
    <source>
        <strain evidence="2 3">120-4 pot B 10/14</strain>
    </source>
</reference>
<proteinExistence type="predicted"/>
<name>A0ABN7UQ43_GIGMA</name>
<comment type="caution">
    <text evidence="2">The sequence shown here is derived from an EMBL/GenBank/DDBJ whole genome shotgun (WGS) entry which is preliminary data.</text>
</comment>
<evidence type="ECO:0000313" key="2">
    <source>
        <dbReference type="EMBL" id="CAG8650687.1"/>
    </source>
</evidence>
<protein>
    <submittedName>
        <fullName evidence="2">27787_t:CDS:1</fullName>
    </submittedName>
</protein>
<dbReference type="EMBL" id="CAJVQB010004995">
    <property type="protein sequence ID" value="CAG8650687.1"/>
    <property type="molecule type" value="Genomic_DNA"/>
</dbReference>